<organism evidence="5 6">
    <name type="scientific">Demequina litorisediminis</name>
    <dbReference type="NCBI Taxonomy" id="1849022"/>
    <lineage>
        <taxon>Bacteria</taxon>
        <taxon>Bacillati</taxon>
        <taxon>Actinomycetota</taxon>
        <taxon>Actinomycetes</taxon>
        <taxon>Micrococcales</taxon>
        <taxon>Demequinaceae</taxon>
        <taxon>Demequina</taxon>
    </lineage>
</organism>
<feature type="region of interest" description="Disordered" evidence="4">
    <location>
        <begin position="248"/>
        <end position="286"/>
    </location>
</feature>
<reference evidence="6" key="1">
    <citation type="journal article" date="2019" name="Int. J. Syst. Evol. Microbiol.">
        <title>The Global Catalogue of Microorganisms (GCM) 10K type strain sequencing project: providing services to taxonomists for standard genome sequencing and annotation.</title>
        <authorList>
            <consortium name="The Broad Institute Genomics Platform"/>
            <consortium name="The Broad Institute Genome Sequencing Center for Infectious Disease"/>
            <person name="Wu L."/>
            <person name="Ma J."/>
        </authorList>
    </citation>
    <scope>NUCLEOTIDE SEQUENCE [LARGE SCALE GENOMIC DNA]</scope>
    <source>
        <strain evidence="6">NBRC 112299</strain>
    </source>
</reference>
<dbReference type="EMBL" id="BSUN01000001">
    <property type="protein sequence ID" value="GMA35563.1"/>
    <property type="molecule type" value="Genomic_DNA"/>
</dbReference>
<evidence type="ECO:0000256" key="4">
    <source>
        <dbReference type="SAM" id="MobiDB-lite"/>
    </source>
</evidence>
<keyword evidence="2" id="KW-0813">Transport</keyword>
<proteinExistence type="predicted"/>
<evidence type="ECO:0000313" key="6">
    <source>
        <dbReference type="Proteomes" id="UP001157125"/>
    </source>
</evidence>
<keyword evidence="3" id="KW-0472">Membrane</keyword>
<evidence type="ECO:0000313" key="5">
    <source>
        <dbReference type="EMBL" id="GMA35563.1"/>
    </source>
</evidence>
<keyword evidence="6" id="KW-1185">Reference proteome</keyword>
<keyword evidence="3" id="KW-1003">Cell membrane</keyword>
<dbReference type="Gene3D" id="3.30.460.20">
    <property type="entry name" value="CorA soluble domain-like"/>
    <property type="match status" value="1"/>
</dbReference>
<dbReference type="InterPro" id="IPR002523">
    <property type="entry name" value="MgTranspt_CorA/ZnTranspt_ZntB"/>
</dbReference>
<dbReference type="Proteomes" id="UP001157125">
    <property type="component" value="Unassembled WGS sequence"/>
</dbReference>
<feature type="compositionally biased region" description="Basic residues" evidence="4">
    <location>
        <begin position="260"/>
        <end position="275"/>
    </location>
</feature>
<evidence type="ECO:0008006" key="7">
    <source>
        <dbReference type="Google" id="ProtNLM"/>
    </source>
</evidence>
<evidence type="ECO:0000256" key="2">
    <source>
        <dbReference type="ARBA" id="ARBA00022448"/>
    </source>
</evidence>
<sequence>MPSLHRRPSGASDPTSAPEAPIVTWEIEDGRIVRREGALPSIAEEAARHGLLLHLLAAPSREQIQALAESWSLHPLLEEDLVKAHQRPKLERYGDVLFVVARSALYVDDREEVELAEFHVLARPGEVVLLCQDGRWIDGRPAVAFTEALVEREPERLEILDDASLLRWGAEAVVYRLLDAIVDGFRPVLEGLTTDREEIERQVFTGDPSVAERIYRLSREVIDVQQAVSSLVEVLESLRGGFERHAVNEEPAGLPPGRLRPPHPGRVPRHRTARRARTDPVRERHARGAATELRDAEDLRLGRHRTGTHPGGRHLRDELRLHAGTALGLRLSARAMPHGGTVRDALRGVQEAQVDVAVRAVRPSSH</sequence>
<dbReference type="PANTHER" id="PTHR46494:SF1">
    <property type="entry name" value="CORA FAMILY METAL ION TRANSPORTER (EUROFUNG)"/>
    <property type="match status" value="1"/>
</dbReference>
<comment type="caution">
    <text evidence="5">The sequence shown here is derived from an EMBL/GenBank/DDBJ whole genome shotgun (WGS) entry which is preliminary data.</text>
</comment>
<dbReference type="Gene3D" id="1.20.58.340">
    <property type="entry name" value="Magnesium transport protein CorA, transmembrane region"/>
    <property type="match status" value="1"/>
</dbReference>
<accession>A0ABQ6IEM4</accession>
<dbReference type="InterPro" id="IPR045861">
    <property type="entry name" value="CorA_cytoplasmic_dom"/>
</dbReference>
<gene>
    <name evidence="5" type="ORF">GCM10025876_17670</name>
</gene>
<dbReference type="SUPFAM" id="SSF143865">
    <property type="entry name" value="CorA soluble domain-like"/>
    <property type="match status" value="1"/>
</dbReference>
<dbReference type="Pfam" id="PF01544">
    <property type="entry name" value="CorA"/>
    <property type="match status" value="1"/>
</dbReference>
<dbReference type="PANTHER" id="PTHR46494">
    <property type="entry name" value="CORA FAMILY METAL ION TRANSPORTER (EUROFUNG)"/>
    <property type="match status" value="1"/>
</dbReference>
<protein>
    <recommendedName>
        <fullName evidence="7">Magnesium transporter</fullName>
    </recommendedName>
</protein>
<feature type="region of interest" description="Disordered" evidence="4">
    <location>
        <begin position="1"/>
        <end position="20"/>
    </location>
</feature>
<name>A0ABQ6IEM4_9MICO</name>
<evidence type="ECO:0000256" key="3">
    <source>
        <dbReference type="ARBA" id="ARBA00022475"/>
    </source>
</evidence>
<dbReference type="RefSeq" id="WP_431308309.1">
    <property type="nucleotide sequence ID" value="NZ_BSUN01000001.1"/>
</dbReference>
<evidence type="ECO:0000256" key="1">
    <source>
        <dbReference type="ARBA" id="ARBA00004651"/>
    </source>
</evidence>
<comment type="subcellular location">
    <subcellularLocation>
        <location evidence="1">Cell membrane</location>
        <topology evidence="1">Multi-pass membrane protein</topology>
    </subcellularLocation>
</comment>